<keyword evidence="8" id="KW-1185">Reference proteome</keyword>
<evidence type="ECO:0000256" key="6">
    <source>
        <dbReference type="RuleBase" id="RU361218"/>
    </source>
</evidence>
<dbReference type="RefSeq" id="XP_033772314.1">
    <property type="nucleotide sequence ID" value="XM_033916423.1"/>
</dbReference>
<feature type="transmembrane region" description="Helical" evidence="6">
    <location>
        <begin position="87"/>
        <end position="108"/>
    </location>
</feature>
<keyword evidence="4 6" id="KW-1133">Transmembrane helix</keyword>
<accession>A0A6P8NNU9</accession>
<keyword evidence="3 6" id="KW-0812">Transmembrane</keyword>
<dbReference type="SUPFAM" id="SSF48652">
    <property type="entry name" value="Tetraspanin"/>
    <property type="match status" value="1"/>
</dbReference>
<comment type="subcellular location">
    <subcellularLocation>
        <location evidence="1 6">Membrane</location>
        <topology evidence="1 6">Multi-pass membrane protein</topology>
    </subcellularLocation>
</comment>
<feature type="transmembrane region" description="Helical" evidence="6">
    <location>
        <begin position="192"/>
        <end position="218"/>
    </location>
</feature>
<sequence length="265" mass="28488">MAVRGATACIKQYLVVFNCLLWICGMVLLSFAIWMWIDNNRAEDLELGNTTFYTAVCILMAVGAFVALLGALGCFGAGRESTCLLGTYLAFLLAALLAELAVAAAIYANQDGVVSVLQNLYLYAYAKFLKTERTSLGLTLRVLHHALDCCGVTGVLDPIITNTCPARSGLAIFTLPPCSPAISALFEKQGRVILGGCLGLGGATVLTLIFTVALLVAIRGSRGRWERLRESTEPIVLTSTWHEQPHWQPMAMSPPDQSDAESGKI</sequence>
<reference evidence="9" key="1">
    <citation type="submission" date="2025-08" db="UniProtKB">
        <authorList>
            <consortium name="RefSeq"/>
        </authorList>
    </citation>
    <scope>IDENTIFICATION</scope>
</reference>
<evidence type="ECO:0000256" key="5">
    <source>
        <dbReference type="ARBA" id="ARBA00023136"/>
    </source>
</evidence>
<keyword evidence="5 6" id="KW-0472">Membrane</keyword>
<evidence type="ECO:0000256" key="2">
    <source>
        <dbReference type="ARBA" id="ARBA00006840"/>
    </source>
</evidence>
<name>A0A6P8NNU9_GEOSA</name>
<evidence type="ECO:0000313" key="9">
    <source>
        <dbReference type="RefSeq" id="XP_033772314.1"/>
    </source>
</evidence>
<evidence type="ECO:0000256" key="3">
    <source>
        <dbReference type="ARBA" id="ARBA00022692"/>
    </source>
</evidence>
<proteinExistence type="inferred from homology"/>
<dbReference type="AlphaFoldDB" id="A0A6P8NNU9"/>
<feature type="transmembrane region" description="Helical" evidence="6">
    <location>
        <begin position="12"/>
        <end position="37"/>
    </location>
</feature>
<protein>
    <recommendedName>
        <fullName evidence="6">Tetraspanin</fullName>
    </recommendedName>
</protein>
<dbReference type="PANTHER" id="PTHR19282:SF544">
    <property type="entry name" value="TETRASPANIN"/>
    <property type="match status" value="1"/>
</dbReference>
<dbReference type="KEGG" id="gsh:117346593"/>
<dbReference type="Pfam" id="PF00335">
    <property type="entry name" value="Tetraspanin"/>
    <property type="match status" value="1"/>
</dbReference>
<dbReference type="InterPro" id="IPR018499">
    <property type="entry name" value="Tetraspanin/Peripherin"/>
</dbReference>
<dbReference type="Gene3D" id="1.10.1450.10">
    <property type="entry name" value="Tetraspanin"/>
    <property type="match status" value="1"/>
</dbReference>
<dbReference type="Proteomes" id="UP000515159">
    <property type="component" value="Chromosome 1"/>
</dbReference>
<dbReference type="GeneID" id="117346593"/>
<dbReference type="GO" id="GO:0005886">
    <property type="term" value="C:plasma membrane"/>
    <property type="evidence" value="ECO:0007669"/>
    <property type="project" value="TreeGrafter"/>
</dbReference>
<evidence type="ECO:0000256" key="1">
    <source>
        <dbReference type="ARBA" id="ARBA00004141"/>
    </source>
</evidence>
<comment type="similarity">
    <text evidence="2 6">Belongs to the tetraspanin (TM4SF) family.</text>
</comment>
<dbReference type="PIRSF" id="PIRSF002419">
    <property type="entry name" value="Tetraspanin"/>
    <property type="match status" value="1"/>
</dbReference>
<gene>
    <name evidence="9" type="primary">LOC117346593</name>
</gene>
<feature type="region of interest" description="Disordered" evidence="7">
    <location>
        <begin position="246"/>
        <end position="265"/>
    </location>
</feature>
<evidence type="ECO:0000313" key="8">
    <source>
        <dbReference type="Proteomes" id="UP000515159"/>
    </source>
</evidence>
<dbReference type="InterPro" id="IPR008952">
    <property type="entry name" value="Tetraspanin_EC2_sf"/>
</dbReference>
<dbReference type="InParanoid" id="A0A6P8NNU9"/>
<dbReference type="InterPro" id="IPR000301">
    <property type="entry name" value="Tetraspanin_animals"/>
</dbReference>
<dbReference type="PRINTS" id="PR00259">
    <property type="entry name" value="TMFOUR"/>
</dbReference>
<feature type="transmembrane region" description="Helical" evidence="6">
    <location>
        <begin position="52"/>
        <end position="75"/>
    </location>
</feature>
<evidence type="ECO:0000256" key="4">
    <source>
        <dbReference type="ARBA" id="ARBA00022989"/>
    </source>
</evidence>
<dbReference type="PANTHER" id="PTHR19282">
    <property type="entry name" value="TETRASPANIN"/>
    <property type="match status" value="1"/>
</dbReference>
<evidence type="ECO:0000256" key="7">
    <source>
        <dbReference type="SAM" id="MobiDB-lite"/>
    </source>
</evidence>
<dbReference type="OrthoDB" id="5870230at2759"/>
<organism evidence="8 9">
    <name type="scientific">Geotrypetes seraphini</name>
    <name type="common">Gaboon caecilian</name>
    <name type="synonym">Caecilia seraphini</name>
    <dbReference type="NCBI Taxonomy" id="260995"/>
    <lineage>
        <taxon>Eukaryota</taxon>
        <taxon>Metazoa</taxon>
        <taxon>Chordata</taxon>
        <taxon>Craniata</taxon>
        <taxon>Vertebrata</taxon>
        <taxon>Euteleostomi</taxon>
        <taxon>Amphibia</taxon>
        <taxon>Gymnophiona</taxon>
        <taxon>Geotrypetes</taxon>
    </lineage>
</organism>